<name>A0A0G0DET1_9BACT</name>
<dbReference type="Pfam" id="PF00076">
    <property type="entry name" value="RRM_1"/>
    <property type="match status" value="1"/>
</dbReference>
<organism evidence="3 4">
    <name type="scientific">Candidatus Roizmanbacteria bacterium GW2011_GWC2_34_23</name>
    <dbReference type="NCBI Taxonomy" id="1618484"/>
    <lineage>
        <taxon>Bacteria</taxon>
        <taxon>Candidatus Roizmaniibacteriota</taxon>
    </lineage>
</organism>
<dbReference type="Proteomes" id="UP000034004">
    <property type="component" value="Unassembled WGS sequence"/>
</dbReference>
<comment type="caution">
    <text evidence="3">The sequence shown here is derived from an EMBL/GenBank/DDBJ whole genome shotgun (WGS) entry which is preliminary data.</text>
</comment>
<proteinExistence type="predicted"/>
<dbReference type="SUPFAM" id="SSF54928">
    <property type="entry name" value="RNA-binding domain, RBD"/>
    <property type="match status" value="1"/>
</dbReference>
<evidence type="ECO:0000313" key="3">
    <source>
        <dbReference type="EMBL" id="KKP61735.1"/>
    </source>
</evidence>
<dbReference type="InterPro" id="IPR000504">
    <property type="entry name" value="RRM_dom"/>
</dbReference>
<feature type="domain" description="RRM" evidence="2">
    <location>
        <begin position="4"/>
        <end position="75"/>
    </location>
</feature>
<sequence length="109" mass="12244">MDNKKLYVGNLPWTLTNDSLKEMFAQFGEVTEAIIITDRMSGRSKGFGFVTFATEEAAAAATQQMHEKEFEGRKIGDQVEAVLTEVVEVVDLEMIEEAINFSKKTNTIY</sequence>
<keyword evidence="1" id="KW-0694">RNA-binding</keyword>
<reference evidence="3 4" key="1">
    <citation type="journal article" date="2015" name="Nature">
        <title>rRNA introns, odd ribosomes, and small enigmatic genomes across a large radiation of phyla.</title>
        <authorList>
            <person name="Brown C.T."/>
            <person name="Hug L.A."/>
            <person name="Thomas B.C."/>
            <person name="Sharon I."/>
            <person name="Castelle C.J."/>
            <person name="Singh A."/>
            <person name="Wilkins M.J."/>
            <person name="Williams K.H."/>
            <person name="Banfield J.F."/>
        </authorList>
    </citation>
    <scope>NUCLEOTIDE SEQUENCE [LARGE SCALE GENOMIC DNA]</scope>
</reference>
<dbReference type="STRING" id="1618484.UR56_C0008G0039"/>
<protein>
    <recommendedName>
        <fullName evidence="2">RRM domain-containing protein</fullName>
    </recommendedName>
</protein>
<evidence type="ECO:0000259" key="2">
    <source>
        <dbReference type="PROSITE" id="PS50102"/>
    </source>
</evidence>
<dbReference type="InterPro" id="IPR035979">
    <property type="entry name" value="RBD_domain_sf"/>
</dbReference>
<accession>A0A0G0DET1</accession>
<dbReference type="GO" id="GO:0003723">
    <property type="term" value="F:RNA binding"/>
    <property type="evidence" value="ECO:0007669"/>
    <property type="project" value="UniProtKB-KW"/>
</dbReference>
<evidence type="ECO:0000256" key="1">
    <source>
        <dbReference type="ARBA" id="ARBA00022884"/>
    </source>
</evidence>
<dbReference type="SMART" id="SM00360">
    <property type="entry name" value="RRM"/>
    <property type="match status" value="1"/>
</dbReference>
<evidence type="ECO:0000313" key="4">
    <source>
        <dbReference type="Proteomes" id="UP000034004"/>
    </source>
</evidence>
<gene>
    <name evidence="3" type="ORF">UR56_C0008G0039</name>
</gene>
<dbReference type="PROSITE" id="PS50102">
    <property type="entry name" value="RRM"/>
    <property type="match status" value="1"/>
</dbReference>
<dbReference type="InterPro" id="IPR012677">
    <property type="entry name" value="Nucleotide-bd_a/b_plait_sf"/>
</dbReference>
<dbReference type="AlphaFoldDB" id="A0A0G0DET1"/>
<dbReference type="EMBL" id="LBPR01000008">
    <property type="protein sequence ID" value="KKP61735.1"/>
    <property type="molecule type" value="Genomic_DNA"/>
</dbReference>
<dbReference type="InterPro" id="IPR052462">
    <property type="entry name" value="SLIRP/GR-RBP-like"/>
</dbReference>
<dbReference type="Gene3D" id="3.30.70.330">
    <property type="match status" value="1"/>
</dbReference>
<dbReference type="PANTHER" id="PTHR48027">
    <property type="entry name" value="HETEROGENEOUS NUCLEAR RIBONUCLEOPROTEIN 87F-RELATED"/>
    <property type="match status" value="1"/>
</dbReference>